<dbReference type="GO" id="GO:0019243">
    <property type="term" value="P:methylglyoxal catabolic process to D-lactate via S-lactoyl-glutathione"/>
    <property type="evidence" value="ECO:0007669"/>
    <property type="project" value="TreeGrafter"/>
</dbReference>
<evidence type="ECO:0000313" key="7">
    <source>
        <dbReference type="Proteomes" id="UP000198995"/>
    </source>
</evidence>
<organism evidence="6 7">
    <name type="scientific">Peptococcus niger</name>
    <dbReference type="NCBI Taxonomy" id="2741"/>
    <lineage>
        <taxon>Bacteria</taxon>
        <taxon>Bacillati</taxon>
        <taxon>Bacillota</taxon>
        <taxon>Clostridia</taxon>
        <taxon>Eubacteriales</taxon>
        <taxon>Peptococcaceae</taxon>
        <taxon>Peptococcus</taxon>
    </lineage>
</organism>
<protein>
    <recommendedName>
        <fullName evidence="2">Aldoketomutase</fullName>
    </recommendedName>
    <alternativeName>
        <fullName evidence="1">Ketone-aldehyde mutase</fullName>
    </alternativeName>
    <alternativeName>
        <fullName evidence="3">Methylglyoxalase</fullName>
    </alternativeName>
    <alternativeName>
        <fullName evidence="4">S-D-lactoylglutathione methylglyoxal lyase</fullName>
    </alternativeName>
</protein>
<dbReference type="InterPro" id="IPR037523">
    <property type="entry name" value="VOC_core"/>
</dbReference>
<dbReference type="STRING" id="2741.SAMN04489866_101325"/>
<dbReference type="GO" id="GO:0005737">
    <property type="term" value="C:cytoplasm"/>
    <property type="evidence" value="ECO:0007669"/>
    <property type="project" value="TreeGrafter"/>
</dbReference>
<dbReference type="EMBL" id="FNAF01000001">
    <property type="protein sequence ID" value="SDD15884.1"/>
    <property type="molecule type" value="Genomic_DNA"/>
</dbReference>
<dbReference type="OrthoDB" id="192739at2"/>
<dbReference type="Gene3D" id="3.10.180.10">
    <property type="entry name" value="2,3-Dihydroxybiphenyl 1,2-Dioxygenase, domain 1"/>
    <property type="match status" value="1"/>
</dbReference>
<dbReference type="PANTHER" id="PTHR46036">
    <property type="entry name" value="LACTOYLGLUTATHIONE LYASE"/>
    <property type="match status" value="1"/>
</dbReference>
<keyword evidence="7" id="KW-1185">Reference proteome</keyword>
<dbReference type="InterPro" id="IPR029068">
    <property type="entry name" value="Glyas_Bleomycin-R_OHBP_Dase"/>
</dbReference>
<dbReference type="SUPFAM" id="SSF54593">
    <property type="entry name" value="Glyoxalase/Bleomycin resistance protein/Dihydroxybiphenyl dioxygenase"/>
    <property type="match status" value="1"/>
</dbReference>
<dbReference type="InterPro" id="IPR004360">
    <property type="entry name" value="Glyas_Fos-R_dOase_dom"/>
</dbReference>
<dbReference type="GO" id="GO:0004462">
    <property type="term" value="F:lactoylglutathione lyase activity"/>
    <property type="evidence" value="ECO:0007669"/>
    <property type="project" value="TreeGrafter"/>
</dbReference>
<gene>
    <name evidence="6" type="ORF">SAMN04489866_101325</name>
</gene>
<accession>A0A1G6SGV5</accession>
<reference evidence="6 7" key="1">
    <citation type="submission" date="2016-10" db="EMBL/GenBank/DDBJ databases">
        <authorList>
            <person name="de Groot N.N."/>
        </authorList>
    </citation>
    <scope>NUCLEOTIDE SEQUENCE [LARGE SCALE GENOMIC DNA]</scope>
    <source>
        <strain evidence="6 7">DSM 20475</strain>
    </source>
</reference>
<dbReference type="RefSeq" id="WP_091791001.1">
    <property type="nucleotide sequence ID" value="NZ_FNAF01000001.1"/>
</dbReference>
<keyword evidence="6" id="KW-0456">Lyase</keyword>
<dbReference type="Pfam" id="PF00903">
    <property type="entry name" value="Glyoxalase"/>
    <property type="match status" value="1"/>
</dbReference>
<dbReference type="Proteomes" id="UP000198995">
    <property type="component" value="Unassembled WGS sequence"/>
</dbReference>
<evidence type="ECO:0000256" key="1">
    <source>
        <dbReference type="ARBA" id="ARBA00030291"/>
    </source>
</evidence>
<evidence type="ECO:0000313" key="6">
    <source>
        <dbReference type="EMBL" id="SDD15884.1"/>
    </source>
</evidence>
<evidence type="ECO:0000256" key="3">
    <source>
        <dbReference type="ARBA" id="ARBA00032460"/>
    </source>
</evidence>
<dbReference type="PROSITE" id="PS51819">
    <property type="entry name" value="VOC"/>
    <property type="match status" value="1"/>
</dbReference>
<name>A0A1G6SGV5_PEPNI</name>
<evidence type="ECO:0000256" key="2">
    <source>
        <dbReference type="ARBA" id="ARBA00030892"/>
    </source>
</evidence>
<dbReference type="AlphaFoldDB" id="A0A1G6SGV5"/>
<evidence type="ECO:0000259" key="5">
    <source>
        <dbReference type="PROSITE" id="PS51819"/>
    </source>
</evidence>
<feature type="domain" description="VOC" evidence="5">
    <location>
        <begin position="4"/>
        <end position="121"/>
    </location>
</feature>
<sequence>MQFRFLHNNINVTDLENSMAFYETTLGLKEVRRINSDDGSFTIVYLGDGESRHQLELTWLRDHPGPYDLGENEFHLAFEVDDFARAYVLHKQLDCIVFENPAMGIYFIADPDGYWIEILPENHGVEL</sequence>
<dbReference type="PANTHER" id="PTHR46036:SF5">
    <property type="entry name" value="LACTOYLGLUTATHIONE LYASE"/>
    <property type="match status" value="1"/>
</dbReference>
<proteinExistence type="predicted"/>
<evidence type="ECO:0000256" key="4">
    <source>
        <dbReference type="ARBA" id="ARBA00033298"/>
    </source>
</evidence>